<protein>
    <submittedName>
        <fullName evidence="1">Uncharacterized protein</fullName>
    </submittedName>
</protein>
<organism evidence="1 2">
    <name type="scientific">Solanum tuberosum</name>
    <name type="common">Potato</name>
    <dbReference type="NCBI Taxonomy" id="4113"/>
    <lineage>
        <taxon>Eukaryota</taxon>
        <taxon>Viridiplantae</taxon>
        <taxon>Streptophyta</taxon>
        <taxon>Embryophyta</taxon>
        <taxon>Tracheophyta</taxon>
        <taxon>Spermatophyta</taxon>
        <taxon>Magnoliopsida</taxon>
        <taxon>eudicotyledons</taxon>
        <taxon>Gunneridae</taxon>
        <taxon>Pentapetalae</taxon>
        <taxon>asterids</taxon>
        <taxon>lamiids</taxon>
        <taxon>Solanales</taxon>
        <taxon>Solanaceae</taxon>
        <taxon>Solanoideae</taxon>
        <taxon>Solaneae</taxon>
        <taxon>Solanum</taxon>
    </lineage>
</organism>
<proteinExistence type="predicted"/>
<dbReference type="EMBL" id="JAIVGD010000028">
    <property type="protein sequence ID" value="KAH0738176.1"/>
    <property type="molecule type" value="Genomic_DNA"/>
</dbReference>
<gene>
    <name evidence="1" type="ORF">KY290_036881</name>
</gene>
<reference evidence="1 2" key="1">
    <citation type="journal article" date="2021" name="bioRxiv">
        <title>Chromosome-scale and haplotype-resolved genome assembly of a tetraploid potato cultivar.</title>
        <authorList>
            <person name="Sun H."/>
            <person name="Jiao W.-B."/>
            <person name="Krause K."/>
            <person name="Campoy J.A."/>
            <person name="Goel M."/>
            <person name="Folz-Donahue K."/>
            <person name="Kukat C."/>
            <person name="Huettel B."/>
            <person name="Schneeberger K."/>
        </authorList>
    </citation>
    <scope>NUCLEOTIDE SEQUENCE [LARGE SCALE GENOMIC DNA]</scope>
    <source>
        <strain evidence="1">SolTubOtavaFocal</strain>
        <tissue evidence="1">Leaves</tissue>
    </source>
</reference>
<evidence type="ECO:0000313" key="1">
    <source>
        <dbReference type="EMBL" id="KAH0738176.1"/>
    </source>
</evidence>
<name>A0ABQ7TTY6_SOLTU</name>
<keyword evidence="2" id="KW-1185">Reference proteome</keyword>
<accession>A0ABQ7TTY6</accession>
<evidence type="ECO:0000313" key="2">
    <source>
        <dbReference type="Proteomes" id="UP000826656"/>
    </source>
</evidence>
<dbReference type="Proteomes" id="UP000826656">
    <property type="component" value="Unassembled WGS sequence"/>
</dbReference>
<sequence length="72" mass="8138">MLWAGWGLRGIDFITLTDKGEISHPLKKSEAVEKQNAMVVEISEKKDGREPLKKSEVVEKQNAMVVEISEKK</sequence>
<comment type="caution">
    <text evidence="1">The sequence shown here is derived from an EMBL/GenBank/DDBJ whole genome shotgun (WGS) entry which is preliminary data.</text>
</comment>